<sequence>MHKHPEEITSASINVFRRALYAQLWVIACRKAPVIRSVGSPSKFMGSSSLLLPCSSVC</sequence>
<accession>A0A9P7VPN5</accession>
<dbReference type="GeneID" id="66109069"/>
<dbReference type="Proteomes" id="UP000812287">
    <property type="component" value="Unassembled WGS sequence"/>
</dbReference>
<evidence type="ECO:0000313" key="1">
    <source>
        <dbReference type="EMBL" id="KAG7443741.1"/>
    </source>
</evidence>
<evidence type="ECO:0000313" key="2">
    <source>
        <dbReference type="Proteomes" id="UP000812287"/>
    </source>
</evidence>
<protein>
    <submittedName>
        <fullName evidence="1">Uncharacterized protein</fullName>
    </submittedName>
</protein>
<dbReference type="RefSeq" id="XP_043037241.1">
    <property type="nucleotide sequence ID" value="XM_043186772.1"/>
</dbReference>
<name>A0A9P7VPN5_9AGAR</name>
<comment type="caution">
    <text evidence="1">The sequence shown here is derived from an EMBL/GenBank/DDBJ whole genome shotgun (WGS) entry which is preliminary data.</text>
</comment>
<dbReference type="EMBL" id="MU250543">
    <property type="protein sequence ID" value="KAG7443741.1"/>
    <property type="molecule type" value="Genomic_DNA"/>
</dbReference>
<keyword evidence="2" id="KW-1185">Reference proteome</keyword>
<gene>
    <name evidence="1" type="ORF">BT62DRAFT_934690</name>
</gene>
<organism evidence="1 2">
    <name type="scientific">Guyanagaster necrorhizus</name>
    <dbReference type="NCBI Taxonomy" id="856835"/>
    <lineage>
        <taxon>Eukaryota</taxon>
        <taxon>Fungi</taxon>
        <taxon>Dikarya</taxon>
        <taxon>Basidiomycota</taxon>
        <taxon>Agaricomycotina</taxon>
        <taxon>Agaricomycetes</taxon>
        <taxon>Agaricomycetidae</taxon>
        <taxon>Agaricales</taxon>
        <taxon>Marasmiineae</taxon>
        <taxon>Physalacriaceae</taxon>
        <taxon>Guyanagaster</taxon>
    </lineage>
</organism>
<proteinExistence type="predicted"/>
<reference evidence="1" key="1">
    <citation type="submission" date="2020-11" db="EMBL/GenBank/DDBJ databases">
        <title>Adaptations for nitrogen fixation in a non-lichenized fungal sporocarp promotes dispersal by wood-feeding termites.</title>
        <authorList>
            <consortium name="DOE Joint Genome Institute"/>
            <person name="Koch R.A."/>
            <person name="Yoon G."/>
            <person name="Arayal U."/>
            <person name="Lail K."/>
            <person name="Amirebrahimi M."/>
            <person name="Labutti K."/>
            <person name="Lipzen A."/>
            <person name="Riley R."/>
            <person name="Barry K."/>
            <person name="Henrissat B."/>
            <person name="Grigoriev I.V."/>
            <person name="Herr J.R."/>
            <person name="Aime M.C."/>
        </authorList>
    </citation>
    <scope>NUCLEOTIDE SEQUENCE</scope>
    <source>
        <strain evidence="1">MCA 3950</strain>
    </source>
</reference>
<dbReference type="PROSITE" id="PS51257">
    <property type="entry name" value="PROKAR_LIPOPROTEIN"/>
    <property type="match status" value="1"/>
</dbReference>
<dbReference type="AlphaFoldDB" id="A0A9P7VPN5"/>